<reference evidence="3" key="1">
    <citation type="submission" date="2023-07" db="EMBL/GenBank/DDBJ databases">
        <title>30 novel species of actinomycetes from the DSMZ collection.</title>
        <authorList>
            <person name="Nouioui I."/>
        </authorList>
    </citation>
    <scope>NUCLEOTIDE SEQUENCE [LARGE SCALE GENOMIC DNA]</scope>
    <source>
        <strain evidence="3">DSM 45834</strain>
    </source>
</reference>
<protein>
    <recommendedName>
        <fullName evidence="4">Peptidase M50</fullName>
    </recommendedName>
</protein>
<feature type="region of interest" description="Disordered" evidence="1">
    <location>
        <begin position="131"/>
        <end position="150"/>
    </location>
</feature>
<gene>
    <name evidence="2" type="ORF">RM445_01395</name>
</gene>
<evidence type="ECO:0008006" key="4">
    <source>
        <dbReference type="Google" id="ProtNLM"/>
    </source>
</evidence>
<organism evidence="2 3">
    <name type="scientific">Pseudonocardia charpentierae</name>
    <dbReference type="NCBI Taxonomy" id="3075545"/>
    <lineage>
        <taxon>Bacteria</taxon>
        <taxon>Bacillati</taxon>
        <taxon>Actinomycetota</taxon>
        <taxon>Actinomycetes</taxon>
        <taxon>Pseudonocardiales</taxon>
        <taxon>Pseudonocardiaceae</taxon>
        <taxon>Pseudonocardia</taxon>
    </lineage>
</organism>
<dbReference type="EMBL" id="JAVREJ010000001">
    <property type="protein sequence ID" value="MDT0348178.1"/>
    <property type="molecule type" value="Genomic_DNA"/>
</dbReference>
<keyword evidence="3" id="KW-1185">Reference proteome</keyword>
<dbReference type="Proteomes" id="UP001183202">
    <property type="component" value="Unassembled WGS sequence"/>
</dbReference>
<evidence type="ECO:0000313" key="2">
    <source>
        <dbReference type="EMBL" id="MDT0348178.1"/>
    </source>
</evidence>
<evidence type="ECO:0000313" key="3">
    <source>
        <dbReference type="Proteomes" id="UP001183202"/>
    </source>
</evidence>
<name>A0ABU2N3T6_9PSEU</name>
<comment type="caution">
    <text evidence="2">The sequence shown here is derived from an EMBL/GenBank/DDBJ whole genome shotgun (WGS) entry which is preliminary data.</text>
</comment>
<dbReference type="RefSeq" id="WP_311554077.1">
    <property type="nucleotide sequence ID" value="NZ_JAVREJ010000001.1"/>
</dbReference>
<evidence type="ECO:0000256" key="1">
    <source>
        <dbReference type="SAM" id="MobiDB-lite"/>
    </source>
</evidence>
<proteinExistence type="predicted"/>
<accession>A0ABU2N3T6</accession>
<sequence>MAVPAQPGKADVDPLLTGSLRRLVVAGTDADLAAVLVRLLRRDRLDVELAYIPADHRSAAARIWGLPHGAAAVELAREGAARPAPLVRDDGGGVLVGRGEVRGPAGPMHGEAYCDGSLALRGATRRLVVTPWPDAEPSPGGIDRPTPPGVAVRASRWGALPDGRHDPVPPSAAAGRGSAVGRAVQLGCLPATVIHDGVQHPRPITRWAWYRHTADWLLVRG</sequence>